<keyword evidence="3" id="KW-0444">Lipid biosynthesis</keyword>
<feature type="transmembrane region" description="Helical" evidence="13">
    <location>
        <begin position="237"/>
        <end position="257"/>
    </location>
</feature>
<evidence type="ECO:0000256" key="6">
    <source>
        <dbReference type="ARBA" id="ARBA00022695"/>
    </source>
</evidence>
<proteinExistence type="predicted"/>
<evidence type="ECO:0000313" key="16">
    <source>
        <dbReference type="Proteomes" id="UP000243217"/>
    </source>
</evidence>
<dbReference type="GO" id="GO:0016024">
    <property type="term" value="P:CDP-diacylglycerol biosynthetic process"/>
    <property type="evidence" value="ECO:0007669"/>
    <property type="project" value="TreeGrafter"/>
</dbReference>
<dbReference type="GO" id="GO:0004605">
    <property type="term" value="F:phosphatidate cytidylyltransferase activity"/>
    <property type="evidence" value="ECO:0007669"/>
    <property type="project" value="TreeGrafter"/>
</dbReference>
<dbReference type="PANTHER" id="PTHR46382">
    <property type="entry name" value="PHOSPHATIDATE CYTIDYLYLTRANSFERASE"/>
    <property type="match status" value="1"/>
</dbReference>
<feature type="transmembrane region" description="Helical" evidence="13">
    <location>
        <begin position="456"/>
        <end position="478"/>
    </location>
</feature>
<evidence type="ECO:0000256" key="3">
    <source>
        <dbReference type="ARBA" id="ARBA00022516"/>
    </source>
</evidence>
<feature type="transmembrane region" description="Helical" evidence="13">
    <location>
        <begin position="393"/>
        <end position="410"/>
    </location>
</feature>
<keyword evidence="10" id="KW-0594">Phospholipid biosynthesis</keyword>
<gene>
    <name evidence="15" type="ORF">THRCLA_03739</name>
</gene>
<feature type="compositionally biased region" description="Low complexity" evidence="12">
    <location>
        <begin position="166"/>
        <end position="179"/>
    </location>
</feature>
<dbReference type="EMBL" id="JNBS01000704">
    <property type="protein sequence ID" value="OQS03981.1"/>
    <property type="molecule type" value="Genomic_DNA"/>
</dbReference>
<feature type="region of interest" description="Disordered" evidence="12">
    <location>
        <begin position="102"/>
        <end position="216"/>
    </location>
</feature>
<dbReference type="GO" id="GO:0005886">
    <property type="term" value="C:plasma membrane"/>
    <property type="evidence" value="ECO:0007669"/>
    <property type="project" value="UniProtKB-SubCell"/>
</dbReference>
<evidence type="ECO:0000256" key="13">
    <source>
        <dbReference type="SAM" id="Phobius"/>
    </source>
</evidence>
<dbReference type="Pfam" id="PF01148">
    <property type="entry name" value="CTP_transf_1"/>
    <property type="match status" value="1"/>
</dbReference>
<feature type="transmembrane region" description="Helical" evidence="13">
    <location>
        <begin position="367"/>
        <end position="386"/>
    </location>
</feature>
<evidence type="ECO:0000256" key="10">
    <source>
        <dbReference type="ARBA" id="ARBA00023209"/>
    </source>
</evidence>
<evidence type="ECO:0000256" key="8">
    <source>
        <dbReference type="ARBA" id="ARBA00023098"/>
    </source>
</evidence>
<feature type="transmembrane region" description="Helical" evidence="13">
    <location>
        <begin position="422"/>
        <end position="444"/>
    </location>
</feature>
<keyword evidence="2" id="KW-1003">Cell membrane</keyword>
<feature type="chain" id="PRO_5013320371" evidence="14">
    <location>
        <begin position="19"/>
        <end position="606"/>
    </location>
</feature>
<dbReference type="AlphaFoldDB" id="A0A1W0A1A7"/>
<feature type="compositionally biased region" description="Acidic residues" evidence="12">
    <location>
        <begin position="141"/>
        <end position="165"/>
    </location>
</feature>
<dbReference type="Proteomes" id="UP000243217">
    <property type="component" value="Unassembled WGS sequence"/>
</dbReference>
<accession>A0A1W0A1A7</accession>
<feature type="transmembrane region" description="Helical" evidence="13">
    <location>
        <begin position="310"/>
        <end position="337"/>
    </location>
</feature>
<feature type="signal peptide" evidence="14">
    <location>
        <begin position="1"/>
        <end position="18"/>
    </location>
</feature>
<evidence type="ECO:0000256" key="14">
    <source>
        <dbReference type="SAM" id="SignalP"/>
    </source>
</evidence>
<evidence type="ECO:0000256" key="12">
    <source>
        <dbReference type="SAM" id="MobiDB-lite"/>
    </source>
</evidence>
<evidence type="ECO:0000256" key="9">
    <source>
        <dbReference type="ARBA" id="ARBA00023136"/>
    </source>
</evidence>
<name>A0A1W0A1A7_9STRA</name>
<sequence>MRVSAVLFGLLGASGAAALVNHQCVDVYRGAHYCFDSDSVVCGANEGSCPTAGTKAESRCLDFLESYNGDNCILPRDTVCQQIKGTWRCVLPAAPKPASHGYVSAPGTAAPAHGHVSAPGTPAATNVGVAQHRTAQPFPDPSDDGSDDSSDDNDDGDDDGDDDDNTTVNPATTTPTATTKSIEASVLGNPETRVIANSTEAPSTTETPASTTEAPVLQVNNQADSGSTSASQGTSQAMVAVYAAGGIACVAAAMFIVHRRHANQSKSDDECLVTPAIPHPDIVPKEGSTTPTLMLSNEKIKMAIEWARRIATFAVAAPVVFWLLTSAVGTAVLATLIQTGCLIEFRLNVCPAILQHVAGRKQISLPYVHAVVLALVGAGVCAGATVDKWTHDVMMNLGCFILILLHLVMAKAHREPTLHAGLLSLLLDIAAMSYIVNGFGHAILVRQASANFGMGLQIMTLSCSWICDTGALVAGSLFGKEKLLPAISPGKTMAGALGGIVFSITTVLGAASLPRTIAKLNLSLTVEIEAYTCLPPISVEHQVILGTVMGVACIAGDLVESYLKRVAQIKDSGTLFPGHGGCLDRMDSLLFVAPFMYYWTSYMEQF</sequence>
<reference evidence="15 16" key="1">
    <citation type="journal article" date="2014" name="Genome Biol. Evol.">
        <title>The secreted proteins of Achlya hypogyna and Thraustotheca clavata identify the ancestral oomycete secretome and reveal gene acquisitions by horizontal gene transfer.</title>
        <authorList>
            <person name="Misner I."/>
            <person name="Blouin N."/>
            <person name="Leonard G."/>
            <person name="Richards T.A."/>
            <person name="Lane C.E."/>
        </authorList>
    </citation>
    <scope>NUCLEOTIDE SEQUENCE [LARGE SCALE GENOMIC DNA]</scope>
    <source>
        <strain evidence="15 16">ATCC 34112</strain>
    </source>
</reference>
<dbReference type="STRING" id="74557.A0A1W0A1A7"/>
<evidence type="ECO:0000256" key="11">
    <source>
        <dbReference type="ARBA" id="ARBA00023264"/>
    </source>
</evidence>
<protein>
    <submittedName>
        <fullName evidence="15">Phosphatidate cytidylyltransferase</fullName>
    </submittedName>
</protein>
<keyword evidence="4 15" id="KW-0808">Transferase</keyword>
<comment type="subcellular location">
    <subcellularLocation>
        <location evidence="1">Cell membrane</location>
        <topology evidence="1">Multi-pass membrane protein</topology>
    </subcellularLocation>
</comment>
<keyword evidence="5 13" id="KW-0812">Transmembrane</keyword>
<keyword evidence="11" id="KW-1208">Phospholipid metabolism</keyword>
<dbReference type="PANTHER" id="PTHR46382:SF1">
    <property type="entry name" value="PHOSPHATIDATE CYTIDYLYLTRANSFERASE"/>
    <property type="match status" value="1"/>
</dbReference>
<evidence type="ECO:0000256" key="7">
    <source>
        <dbReference type="ARBA" id="ARBA00022989"/>
    </source>
</evidence>
<keyword evidence="9 13" id="KW-0472">Membrane</keyword>
<dbReference type="OrthoDB" id="10260889at2759"/>
<keyword evidence="6 15" id="KW-0548">Nucleotidyltransferase</keyword>
<evidence type="ECO:0000256" key="4">
    <source>
        <dbReference type="ARBA" id="ARBA00022679"/>
    </source>
</evidence>
<keyword evidence="14" id="KW-0732">Signal</keyword>
<comment type="caution">
    <text evidence="15">The sequence shown here is derived from an EMBL/GenBank/DDBJ whole genome shotgun (WGS) entry which is preliminary data.</text>
</comment>
<keyword evidence="8" id="KW-0443">Lipid metabolism</keyword>
<keyword evidence="16" id="KW-1185">Reference proteome</keyword>
<evidence type="ECO:0000313" key="15">
    <source>
        <dbReference type="EMBL" id="OQS03981.1"/>
    </source>
</evidence>
<organism evidence="15 16">
    <name type="scientific">Thraustotheca clavata</name>
    <dbReference type="NCBI Taxonomy" id="74557"/>
    <lineage>
        <taxon>Eukaryota</taxon>
        <taxon>Sar</taxon>
        <taxon>Stramenopiles</taxon>
        <taxon>Oomycota</taxon>
        <taxon>Saprolegniomycetes</taxon>
        <taxon>Saprolegniales</taxon>
        <taxon>Achlyaceae</taxon>
        <taxon>Thraustotheca</taxon>
    </lineage>
</organism>
<evidence type="ECO:0000256" key="2">
    <source>
        <dbReference type="ARBA" id="ARBA00022475"/>
    </source>
</evidence>
<evidence type="ECO:0000256" key="1">
    <source>
        <dbReference type="ARBA" id="ARBA00004651"/>
    </source>
</evidence>
<evidence type="ECO:0000256" key="5">
    <source>
        <dbReference type="ARBA" id="ARBA00022692"/>
    </source>
</evidence>
<keyword evidence="7 13" id="KW-1133">Transmembrane helix</keyword>
<feature type="transmembrane region" description="Helical" evidence="13">
    <location>
        <begin position="493"/>
        <end position="513"/>
    </location>
</feature>
<feature type="compositionally biased region" description="Low complexity" evidence="12">
    <location>
        <begin position="198"/>
        <end position="215"/>
    </location>
</feature>